<accession>A0ACC6UDS8</accession>
<evidence type="ECO:0000313" key="1">
    <source>
        <dbReference type="EMBL" id="MEX3937806.1"/>
    </source>
</evidence>
<name>A0ACC6UDS8_9BURK</name>
<organism evidence="1 2">
    <name type="scientific">Paraburkholderia phymatum</name>
    <dbReference type="NCBI Taxonomy" id="148447"/>
    <lineage>
        <taxon>Bacteria</taxon>
        <taxon>Pseudomonadati</taxon>
        <taxon>Pseudomonadota</taxon>
        <taxon>Betaproteobacteria</taxon>
        <taxon>Burkholderiales</taxon>
        <taxon>Burkholderiaceae</taxon>
        <taxon>Paraburkholderia</taxon>
    </lineage>
</organism>
<reference evidence="1" key="1">
    <citation type="submission" date="2024-07" db="EMBL/GenBank/DDBJ databases">
        <title>A survey of Mimosa microsymbionts across Brazilian biomes reveals a high diversity of Paraburkholderia nodulating endemic species, but also that Cupriavidus is common as a symbiont of widespread species.</title>
        <authorList>
            <person name="Rouws L."/>
            <person name="Barauna A."/>
            <person name="Beukes C."/>
            <person name="Rouws J.R.C."/>
            <person name="De Faria S.M."/>
            <person name="Gross E."/>
            <person name="Bueno Dos Reis Junior F."/>
            <person name="Simon M.F."/>
            <person name="Maluk M."/>
            <person name="Odee D.W."/>
            <person name="Kenicer G."/>
            <person name="Young J.P.W."/>
            <person name="Reis V.M."/>
            <person name="Zilli J."/>
            <person name="James E.K."/>
        </authorList>
    </citation>
    <scope>NUCLEOTIDE SEQUENCE</scope>
    <source>
        <strain evidence="1">EG181B</strain>
    </source>
</reference>
<protein>
    <submittedName>
        <fullName evidence="1">Uncharacterized protein</fullName>
    </submittedName>
</protein>
<proteinExistence type="predicted"/>
<comment type="caution">
    <text evidence="1">The sequence shown here is derived from an EMBL/GenBank/DDBJ whole genome shotgun (WGS) entry which is preliminary data.</text>
</comment>
<evidence type="ECO:0000313" key="2">
    <source>
        <dbReference type="Proteomes" id="UP001558850"/>
    </source>
</evidence>
<dbReference type="Proteomes" id="UP001558850">
    <property type="component" value="Unassembled WGS sequence"/>
</dbReference>
<gene>
    <name evidence="1" type="ORF">AB4Y32_39940</name>
</gene>
<keyword evidence="2" id="KW-1185">Reference proteome</keyword>
<dbReference type="EMBL" id="JBFRCH010000073">
    <property type="protein sequence ID" value="MEX3937806.1"/>
    <property type="molecule type" value="Genomic_DNA"/>
</dbReference>
<sequence length="252" mass="28419">MSDQVAQNIGSTLSRMGWQQGVIADPATHGHFKEILAHAGRDDLVTLVDSTKVCFVAVSQTCDIVQFRDEAEPYVEFLLATWGEGAPNPADTYQKSFRTFAVELEGGNGHLRIKPWNRFLVPRGWVTQIPAFEVTIAPQRIRDLMDWLMTRYVRTALPDTFNGRLATVKAEDKMRKLLEKLPAVTEVFISLKPRYVELGQGEDYSCDLVLLCREDDFSNAGLREQMQPVLDEIEKFSGRDRGHRSGGGTSLW</sequence>